<organism evidence="4 5">
    <name type="scientific">Pontiella agarivorans</name>
    <dbReference type="NCBI Taxonomy" id="3038953"/>
    <lineage>
        <taxon>Bacteria</taxon>
        <taxon>Pseudomonadati</taxon>
        <taxon>Kiritimatiellota</taxon>
        <taxon>Kiritimatiellia</taxon>
        <taxon>Kiritimatiellales</taxon>
        <taxon>Pontiellaceae</taxon>
        <taxon>Pontiella</taxon>
    </lineage>
</organism>
<dbReference type="CDD" id="cd07937">
    <property type="entry name" value="DRE_TIM_PC_TC_5S"/>
    <property type="match status" value="1"/>
</dbReference>
<dbReference type="PANTHER" id="PTHR43778:SF2">
    <property type="entry name" value="PYRUVATE CARBOXYLASE, MITOCHONDRIAL"/>
    <property type="match status" value="1"/>
</dbReference>
<accession>A0ABU5MSI7</accession>
<evidence type="ECO:0000259" key="2">
    <source>
        <dbReference type="PROSITE" id="PS50968"/>
    </source>
</evidence>
<dbReference type="InterPro" id="IPR000089">
    <property type="entry name" value="Biotin_lipoyl"/>
</dbReference>
<feature type="domain" description="Pyruvate carboxyltransferase" evidence="3">
    <location>
        <begin position="6"/>
        <end position="276"/>
    </location>
</feature>
<evidence type="ECO:0000259" key="3">
    <source>
        <dbReference type="PROSITE" id="PS50991"/>
    </source>
</evidence>
<protein>
    <recommendedName>
        <fullName evidence="6">Biotin attachment protein</fullName>
    </recommendedName>
</protein>
<dbReference type="InterPro" id="IPR013785">
    <property type="entry name" value="Aldolase_TIM"/>
</dbReference>
<proteinExistence type="predicted"/>
<evidence type="ECO:0000256" key="1">
    <source>
        <dbReference type="ARBA" id="ARBA00023267"/>
    </source>
</evidence>
<dbReference type="SUPFAM" id="SSF51569">
    <property type="entry name" value="Aldolase"/>
    <property type="match status" value="1"/>
</dbReference>
<feature type="domain" description="Lipoyl-binding" evidence="2">
    <location>
        <begin position="529"/>
        <end position="603"/>
    </location>
</feature>
<keyword evidence="1" id="KW-0092">Biotin</keyword>
<keyword evidence="5" id="KW-1185">Reference proteome</keyword>
<comment type="caution">
    <text evidence="4">The sequence shown here is derived from an EMBL/GenBank/DDBJ whole genome shotgun (WGS) entry which is preliminary data.</text>
</comment>
<dbReference type="EMBL" id="JARVCO010000002">
    <property type="protein sequence ID" value="MDZ8117156.1"/>
    <property type="molecule type" value="Genomic_DNA"/>
</dbReference>
<dbReference type="Proteomes" id="UP001290861">
    <property type="component" value="Unassembled WGS sequence"/>
</dbReference>
<evidence type="ECO:0000313" key="5">
    <source>
        <dbReference type="Proteomes" id="UP001290861"/>
    </source>
</evidence>
<dbReference type="PROSITE" id="PS00188">
    <property type="entry name" value="BIOTIN"/>
    <property type="match status" value="1"/>
</dbReference>
<dbReference type="InterPro" id="IPR003379">
    <property type="entry name" value="Carboxylase_cons_dom"/>
</dbReference>
<dbReference type="PANTHER" id="PTHR43778">
    <property type="entry name" value="PYRUVATE CARBOXYLASE"/>
    <property type="match status" value="1"/>
</dbReference>
<name>A0ABU5MSI7_9BACT</name>
<dbReference type="InterPro" id="IPR000891">
    <property type="entry name" value="PYR_CT"/>
</dbReference>
<dbReference type="PROSITE" id="PS50968">
    <property type="entry name" value="BIOTINYL_LIPOYL"/>
    <property type="match status" value="1"/>
</dbReference>
<dbReference type="PROSITE" id="PS50991">
    <property type="entry name" value="PYR_CT"/>
    <property type="match status" value="1"/>
</dbReference>
<dbReference type="Pfam" id="PF00364">
    <property type="entry name" value="Biotin_lipoyl"/>
    <property type="match status" value="1"/>
</dbReference>
<dbReference type="InterPro" id="IPR011053">
    <property type="entry name" value="Single_hybrid_motif"/>
</dbReference>
<gene>
    <name evidence="4" type="ORF">P9H32_00830</name>
</gene>
<evidence type="ECO:0000313" key="4">
    <source>
        <dbReference type="EMBL" id="MDZ8117156.1"/>
    </source>
</evidence>
<dbReference type="CDD" id="cd06850">
    <property type="entry name" value="biotinyl_domain"/>
    <property type="match status" value="1"/>
</dbReference>
<dbReference type="Gene3D" id="2.40.50.100">
    <property type="match status" value="1"/>
</dbReference>
<sequence length="603" mass="64839">MAKKTIHIMNTAFRDGFQSVYGARVFTKDFMPAVKVCCEAGQTHFEAGGGARFQAPFFYCNESAFDMMDTFRETVGPDADLQTLARGINVVSLDSQSRDIIDLHAKMFKKHGMTTIRNFDALNDVNNLIDSGKSIMKHGLNHEVVVTMMELPPGCSGAHDVAFYIKTLKDILAAEIPFTSVCFKDASGTSAPKKVYDTILEARKILPGDTKISFHSHETAGVATMGYVAAIKAGADQVDCSLAPASGGTCQPDVATLWHALRGEDYELDVDIDKMMEASNVFKECMEDYIIPPEALAVEPLIPWSPMPGGALTANTQMMRDNNLMDKYEDCIKAMGEVVRRGGFATSVTPVSQFYFQQAFNNVMFGPWEKFAEGYGKMILGYFGKTPCEPDPELVKLASEKMGLEPTTENPVDLNDADPNKGIDAAKKMLDEAGISDHSEENIFIASCCEQKGIDFLLGKSVVNGVRKKSLMPKEKTAEPGGDGGYTVSVNGKKFAVEVKGDAAIVNGKSYDIAIQDGVETSGTGTVAHETADSTEVPAPMNAKVIKVLVNVGDSVNEGDVLFIVEAMKMEVEVKASVSGTVSSVAAEAGAQVTSGEALASIN</sequence>
<dbReference type="SUPFAM" id="SSF89000">
    <property type="entry name" value="post-HMGL domain-like"/>
    <property type="match status" value="1"/>
</dbReference>
<dbReference type="Pfam" id="PF02436">
    <property type="entry name" value="PYC_OADA"/>
    <property type="match status" value="1"/>
</dbReference>
<dbReference type="Pfam" id="PF00682">
    <property type="entry name" value="HMGL-like"/>
    <property type="match status" value="1"/>
</dbReference>
<dbReference type="Gene3D" id="3.20.20.70">
    <property type="entry name" value="Aldolase class I"/>
    <property type="match status" value="1"/>
</dbReference>
<dbReference type="InterPro" id="IPR001882">
    <property type="entry name" value="Biotin_BS"/>
</dbReference>
<evidence type="ECO:0008006" key="6">
    <source>
        <dbReference type="Google" id="ProtNLM"/>
    </source>
</evidence>
<dbReference type="InterPro" id="IPR055268">
    <property type="entry name" value="PCB-like"/>
</dbReference>
<dbReference type="RefSeq" id="WP_322606961.1">
    <property type="nucleotide sequence ID" value="NZ_JARVCO010000002.1"/>
</dbReference>
<reference evidence="4 5" key="1">
    <citation type="journal article" date="2024" name="Appl. Environ. Microbiol.">
        <title>Pontiella agarivorans sp. nov., a novel marine anaerobic bacterium capable of degrading macroalgal polysaccharides and fixing nitrogen.</title>
        <authorList>
            <person name="Liu N."/>
            <person name="Kivenson V."/>
            <person name="Peng X."/>
            <person name="Cui Z."/>
            <person name="Lankiewicz T.S."/>
            <person name="Gosselin K.M."/>
            <person name="English C.J."/>
            <person name="Blair E.M."/>
            <person name="O'Malley M.A."/>
            <person name="Valentine D.L."/>
        </authorList>
    </citation>
    <scope>NUCLEOTIDE SEQUENCE [LARGE SCALE GENOMIC DNA]</scope>
    <source>
        <strain evidence="4 5">NLcol2</strain>
    </source>
</reference>
<dbReference type="SUPFAM" id="SSF51230">
    <property type="entry name" value="Single hybrid motif"/>
    <property type="match status" value="1"/>
</dbReference>